<dbReference type="GO" id="GO:0002281">
    <property type="term" value="P:macrophage activation involved in immune response"/>
    <property type="evidence" value="ECO:0007669"/>
    <property type="project" value="UniProtKB-ARBA"/>
</dbReference>
<organism evidence="14 15">
    <name type="scientific">Sinocyclocheilus rhinocerous</name>
    <dbReference type="NCBI Taxonomy" id="307959"/>
    <lineage>
        <taxon>Eukaryota</taxon>
        <taxon>Metazoa</taxon>
        <taxon>Chordata</taxon>
        <taxon>Craniata</taxon>
        <taxon>Vertebrata</taxon>
        <taxon>Euteleostomi</taxon>
        <taxon>Actinopterygii</taxon>
        <taxon>Neopterygii</taxon>
        <taxon>Teleostei</taxon>
        <taxon>Ostariophysi</taxon>
        <taxon>Cypriniformes</taxon>
        <taxon>Cyprinidae</taxon>
        <taxon>Cyprininae</taxon>
        <taxon>Sinocyclocheilus</taxon>
    </lineage>
</organism>
<evidence type="ECO:0000256" key="4">
    <source>
        <dbReference type="ARBA" id="ARBA00022855"/>
    </source>
</evidence>
<keyword evidence="15" id="KW-1185">Reference proteome</keyword>
<dbReference type="InterPro" id="IPR026937">
    <property type="entry name" value="SBNO_Helicase_C_dom"/>
</dbReference>
<dbReference type="GO" id="GO:0042393">
    <property type="term" value="F:histone binding"/>
    <property type="evidence" value="ECO:0007669"/>
    <property type="project" value="TreeGrafter"/>
</dbReference>
<keyword evidence="2" id="KW-0678">Repressor</keyword>
<dbReference type="Ensembl" id="ENSSRHT00000055158.1">
    <property type="protein sequence ID" value="ENSSRHP00000053649.1"/>
    <property type="gene ID" value="ENSSRHG00000026869.1"/>
</dbReference>
<dbReference type="InterPro" id="IPR039187">
    <property type="entry name" value="SNO_AAA"/>
</dbReference>
<comment type="subunit">
    <text evidence="9">Interacts with TAL1; this interaction inhibits TAL1 occupancy of the DCSTAMP promoter, leading to the activation of the DCSTAMP promoter by the transcription factor MITF.</text>
</comment>
<proteinExistence type="inferred from homology"/>
<evidence type="ECO:0000259" key="12">
    <source>
        <dbReference type="Pfam" id="PF13872"/>
    </source>
</evidence>
<dbReference type="Proteomes" id="UP000472270">
    <property type="component" value="Unassembled WGS sequence"/>
</dbReference>
<reference evidence="14" key="2">
    <citation type="submission" date="2025-09" db="UniProtKB">
        <authorList>
            <consortium name="Ensembl"/>
        </authorList>
    </citation>
    <scope>IDENTIFICATION</scope>
</reference>
<feature type="domain" description="Strawberry notch helicase C" evidence="11">
    <location>
        <begin position="482"/>
        <end position="746"/>
    </location>
</feature>
<evidence type="ECO:0000259" key="11">
    <source>
        <dbReference type="Pfam" id="PF13871"/>
    </source>
</evidence>
<evidence type="ECO:0000256" key="1">
    <source>
        <dbReference type="ARBA" id="ARBA00006992"/>
    </source>
</evidence>
<evidence type="ECO:0000256" key="5">
    <source>
        <dbReference type="ARBA" id="ARBA00023015"/>
    </source>
</evidence>
<comment type="similarity">
    <text evidence="1">Belongs to the SBNO family.</text>
</comment>
<evidence type="ECO:0000256" key="9">
    <source>
        <dbReference type="ARBA" id="ARBA00063805"/>
    </source>
</evidence>
<dbReference type="GO" id="GO:0001503">
    <property type="term" value="P:ossification"/>
    <property type="evidence" value="ECO:0007669"/>
    <property type="project" value="UniProtKB-KW"/>
</dbReference>
<keyword evidence="5" id="KW-0805">Transcription regulation</keyword>
<comment type="function">
    <text evidence="8">Acts as a transcriptional coregulator, that can have both coactivator and corepressor functions. Inhibits the DCSTAMP-repressive activity of TAL1, hence enhancing the access of the transcription factor MITF to the DC-STAMP promoter in osteoclast. Plays a role in bone homeostasis; required as a positive regulator in TNFSF11//RANKL-mediated osteoclast fusion via a DCSTAMP-dependent pathway. May also be required in the regulation of osteoblast differentiation. Involved in the transcriptional corepression of NF-kappaB in macrophages. Plays a role as a regulator in the pro-inflammatory cascade.</text>
</comment>
<dbReference type="PANTHER" id="PTHR12706:SF5">
    <property type="entry name" value="PROTEIN STRAWBERRY NOTCH HOMOLOG 2"/>
    <property type="match status" value="1"/>
</dbReference>
<evidence type="ECO:0000313" key="15">
    <source>
        <dbReference type="Proteomes" id="UP000472270"/>
    </source>
</evidence>
<dbReference type="GO" id="GO:0006355">
    <property type="term" value="P:regulation of DNA-templated transcription"/>
    <property type="evidence" value="ECO:0007669"/>
    <property type="project" value="InterPro"/>
</dbReference>
<dbReference type="FunFam" id="3.40.50.300:FF:003990">
    <property type="entry name" value="Si:ch73-63e15.2"/>
    <property type="match status" value="1"/>
</dbReference>
<gene>
    <name evidence="14" type="primary">sbno2b</name>
</gene>
<dbReference type="SUPFAM" id="SSF52540">
    <property type="entry name" value="P-loop containing nucleoside triphosphate hydrolases"/>
    <property type="match status" value="2"/>
</dbReference>
<evidence type="ECO:0000256" key="7">
    <source>
        <dbReference type="ARBA" id="ARBA00023163"/>
    </source>
</evidence>
<accession>A0A673JTD1</accession>
<evidence type="ECO:0000259" key="13">
    <source>
        <dbReference type="Pfam" id="PF25373"/>
    </source>
</evidence>
<evidence type="ECO:0000256" key="6">
    <source>
        <dbReference type="ARBA" id="ARBA00023159"/>
    </source>
</evidence>
<dbReference type="Pfam" id="PF13871">
    <property type="entry name" value="Helicase_C_4"/>
    <property type="match status" value="1"/>
</dbReference>
<dbReference type="GO" id="GO:0005634">
    <property type="term" value="C:nucleus"/>
    <property type="evidence" value="ECO:0007669"/>
    <property type="project" value="TreeGrafter"/>
</dbReference>
<evidence type="ECO:0000256" key="2">
    <source>
        <dbReference type="ARBA" id="ARBA00022491"/>
    </source>
</evidence>
<keyword evidence="6" id="KW-0010">Activator</keyword>
<dbReference type="Pfam" id="PF13872">
    <property type="entry name" value="AAA_34"/>
    <property type="match status" value="1"/>
</dbReference>
<dbReference type="InterPro" id="IPR026741">
    <property type="entry name" value="SNO"/>
</dbReference>
<dbReference type="PANTHER" id="PTHR12706">
    <property type="entry name" value="STRAWBERRY NOTCH-RELATED"/>
    <property type="match status" value="1"/>
</dbReference>
<sequence>CFYAHILWLLMSYWKIHIVFALCIVVSAKIGISHPDRVVETNTLSSVPPPDITYTLSIPETTMNFQHEVILQNNQRAGFLIGDGAGVGKGRTVAGIILENYLKGRKKALWFSVSNDLKYDAERDLQDIHAPNIQVHALNKITFPYGDTATSEGVLFATYSALIGESQAGGQHRTRLKQILDWCEPGFDGVIIFDECHKAKNATSTKMGKAVLDLQNKLPLARVVYASATGASEPKNMIYMSRLGIWGEGTPFRTFDDFLHAIEKRGVGAMEIVAMDMKVSGMYIARQLSFSGVSFRIEEISLDDDFKLVYNKAAKLWAEALAVFMQAADELCMSSRKSLWGQFWSSHQRFFKYLCIAAKVRCLVELAKKELEAGKCVVIGLQSTGEARTREVLDENDGHLDRFVSAAEGVFQSLVLKHFPSEKQRREKGAGNKRKRESCCVLVSLSIHSIDFRFHPFLARLEEMKQGLLNKIAELGKELPLNTLDELIDKFGGPEQVSEMTGRKGRVVRRSDGSVQYESRAEQGHTIDQINIKEKDRFMNGEKLVAIISEAASSGISLQADRRVKNQCRRVHMTLELPWSADRAIQQFGRTHRSNQVTAPEYIFLISELAGERRFASIVAKRLESLGALTHGDRRATESRDLSKYNFENKYGTKALDKITKAILGQIESKVPPPNDYPGGDSMFFRGKPVLCIILLRYCNITKFLNRILGLEVHKQNSLFQYFTDNFDYLIEKDKKEGKYDMGILDLAPGNDQIYEETQEKFLTAGNPQDGQVILYKVTVQGQEHNMIIYKPNIGKQAQTESLDNLQQKYHKVTPEEAQDIKLSSEDLTCMHVSCRNGRCKKVEEGQECLMGTRLRQYHMLCGALLRVWKRVSDVVADITNSSILQIVRLKTKDSSKQVGESTR</sequence>
<evidence type="ECO:0000256" key="8">
    <source>
        <dbReference type="ARBA" id="ARBA00055221"/>
    </source>
</evidence>
<dbReference type="InterPro" id="IPR027417">
    <property type="entry name" value="P-loop_NTPase"/>
</dbReference>
<dbReference type="InterPro" id="IPR057332">
    <property type="entry name" value="SBNO_a/b_dom"/>
</dbReference>
<feature type="domain" description="SBNO alpha/beta" evidence="13">
    <location>
        <begin position="774"/>
        <end position="854"/>
    </location>
</feature>
<evidence type="ECO:0000256" key="3">
    <source>
        <dbReference type="ARBA" id="ARBA00022782"/>
    </source>
</evidence>
<protein>
    <recommendedName>
        <fullName evidence="10">Protein strawberry notch homolog 2</fullName>
    </recommendedName>
</protein>
<dbReference type="GO" id="GO:0031490">
    <property type="term" value="F:chromatin DNA binding"/>
    <property type="evidence" value="ECO:0007669"/>
    <property type="project" value="TreeGrafter"/>
</dbReference>
<reference evidence="14" key="1">
    <citation type="submission" date="2025-08" db="UniProtKB">
        <authorList>
            <consortium name="Ensembl"/>
        </authorList>
    </citation>
    <scope>IDENTIFICATION</scope>
</reference>
<evidence type="ECO:0000256" key="10">
    <source>
        <dbReference type="ARBA" id="ARBA00073423"/>
    </source>
</evidence>
<dbReference type="GO" id="GO:0071354">
    <property type="term" value="P:cellular response to interleukin-6"/>
    <property type="evidence" value="ECO:0007669"/>
    <property type="project" value="UniProtKB-ARBA"/>
</dbReference>
<feature type="domain" description="Strawberry notch AAA" evidence="12">
    <location>
        <begin position="34"/>
        <end position="312"/>
    </location>
</feature>
<dbReference type="FunFam" id="3.40.50.300:FF:000342">
    <property type="entry name" value="Protein strawberry notch homolog 2"/>
    <property type="match status" value="1"/>
</dbReference>
<dbReference type="AlphaFoldDB" id="A0A673JTD1"/>
<keyword evidence="7" id="KW-0804">Transcription</keyword>
<dbReference type="Pfam" id="PF25373">
    <property type="entry name" value="SBNO"/>
    <property type="match status" value="1"/>
</dbReference>
<dbReference type="GO" id="GO:0030154">
    <property type="term" value="P:cell differentiation"/>
    <property type="evidence" value="ECO:0007669"/>
    <property type="project" value="UniProtKB-KW"/>
</dbReference>
<keyword evidence="4" id="KW-0892">Osteogenesis</keyword>
<evidence type="ECO:0000313" key="14">
    <source>
        <dbReference type="Ensembl" id="ENSSRHP00000053649.1"/>
    </source>
</evidence>
<name>A0A673JTD1_9TELE</name>
<keyword evidence="3" id="KW-0221">Differentiation</keyword>
<dbReference type="Gene3D" id="3.40.50.300">
    <property type="entry name" value="P-loop containing nucleotide triphosphate hydrolases"/>
    <property type="match status" value="2"/>
</dbReference>